<dbReference type="EMBL" id="UYJE01006645">
    <property type="protein sequence ID" value="VDI47711.1"/>
    <property type="molecule type" value="Genomic_DNA"/>
</dbReference>
<organism evidence="3 4">
    <name type="scientific">Mytilus galloprovincialis</name>
    <name type="common">Mediterranean mussel</name>
    <dbReference type="NCBI Taxonomy" id="29158"/>
    <lineage>
        <taxon>Eukaryota</taxon>
        <taxon>Metazoa</taxon>
        <taxon>Spiralia</taxon>
        <taxon>Lophotrochozoa</taxon>
        <taxon>Mollusca</taxon>
        <taxon>Bivalvia</taxon>
        <taxon>Autobranchia</taxon>
        <taxon>Pteriomorphia</taxon>
        <taxon>Mytilida</taxon>
        <taxon>Mytiloidea</taxon>
        <taxon>Mytilidae</taxon>
        <taxon>Mytilinae</taxon>
        <taxon>Mytilus</taxon>
    </lineage>
</organism>
<dbReference type="SMART" id="SM00298">
    <property type="entry name" value="CHROMO"/>
    <property type="match status" value="1"/>
</dbReference>
<dbReference type="OrthoDB" id="6120629at2759"/>
<dbReference type="Pfam" id="PF00385">
    <property type="entry name" value="Chromo"/>
    <property type="match status" value="1"/>
</dbReference>
<dbReference type="CDD" id="cd00024">
    <property type="entry name" value="CD_CSD"/>
    <property type="match status" value="1"/>
</dbReference>
<evidence type="ECO:0000259" key="2">
    <source>
        <dbReference type="PROSITE" id="PS50013"/>
    </source>
</evidence>
<keyword evidence="4" id="KW-1185">Reference proteome</keyword>
<comment type="caution">
    <text evidence="3">The sequence shown here is derived from an EMBL/GenBank/DDBJ whole genome shotgun (WGS) entry which is preliminary data.</text>
</comment>
<dbReference type="AlphaFoldDB" id="A0A8B6FGN4"/>
<dbReference type="Proteomes" id="UP000596742">
    <property type="component" value="Unassembled WGS sequence"/>
</dbReference>
<gene>
    <name evidence="3" type="ORF">MGAL_10B079430</name>
</gene>
<dbReference type="InterPro" id="IPR016197">
    <property type="entry name" value="Chromo-like_dom_sf"/>
</dbReference>
<evidence type="ECO:0000313" key="3">
    <source>
        <dbReference type="EMBL" id="VDI47711.1"/>
    </source>
</evidence>
<reference evidence="3" key="1">
    <citation type="submission" date="2018-11" db="EMBL/GenBank/DDBJ databases">
        <authorList>
            <person name="Alioto T."/>
            <person name="Alioto T."/>
        </authorList>
    </citation>
    <scope>NUCLEOTIDE SEQUENCE</scope>
</reference>
<evidence type="ECO:0000313" key="4">
    <source>
        <dbReference type="Proteomes" id="UP000596742"/>
    </source>
</evidence>
<accession>A0A8B6FGN4</accession>
<evidence type="ECO:0000256" key="1">
    <source>
        <dbReference type="SAM" id="MobiDB-lite"/>
    </source>
</evidence>
<dbReference type="SUPFAM" id="SSF54160">
    <property type="entry name" value="Chromo domain-like"/>
    <property type="match status" value="1"/>
</dbReference>
<dbReference type="Gene3D" id="2.40.50.40">
    <property type="match status" value="1"/>
</dbReference>
<dbReference type="InterPro" id="IPR023780">
    <property type="entry name" value="Chromo_domain"/>
</dbReference>
<name>A0A8B6FGN4_MYTGA</name>
<proteinExistence type="predicted"/>
<dbReference type="PROSITE" id="PS50013">
    <property type="entry name" value="CHROMO_2"/>
    <property type="match status" value="1"/>
</dbReference>
<protein>
    <recommendedName>
        <fullName evidence="2">Chromo domain-containing protein</fullName>
    </recommendedName>
</protein>
<feature type="region of interest" description="Disordered" evidence="1">
    <location>
        <begin position="1"/>
        <end position="20"/>
    </location>
</feature>
<dbReference type="InterPro" id="IPR000953">
    <property type="entry name" value="Chromo/chromo_shadow_dom"/>
</dbReference>
<sequence length="180" mass="21504">MVTSYNKRPHRSLGGYAPSEVTKQNADEVRLSAYFARNPSKKKNKIVKDAKKRSPQKTKLRGTTFKYKVNDLVRISFKRHPFQRGYQQKWTEELFKIRRRYVRDNVSTYLLKDLLNEDVQGSFNHPELQKVRKDEENTVWKIEEIVKKRKKNGVNQALVRWLGYPKKFDTWIPMSDIQNE</sequence>
<feature type="domain" description="Chromo" evidence="2">
    <location>
        <begin position="140"/>
        <end position="180"/>
    </location>
</feature>
<dbReference type="PANTHER" id="PTHR46585">
    <property type="entry name" value="INTEGRASE CORE DOMAIN CONTAINING PROTEIN"/>
    <property type="match status" value="1"/>
</dbReference>
<dbReference type="PANTHER" id="PTHR46585:SF1">
    <property type="entry name" value="CHROMO DOMAIN-CONTAINING PROTEIN"/>
    <property type="match status" value="1"/>
</dbReference>